<dbReference type="GO" id="GO:0005777">
    <property type="term" value="C:peroxisome"/>
    <property type="evidence" value="ECO:0007669"/>
    <property type="project" value="InterPro"/>
</dbReference>
<dbReference type="AlphaFoldDB" id="A0A816JST9"/>
<organism evidence="1">
    <name type="scientific">Brassica napus</name>
    <name type="common">Rape</name>
    <dbReference type="NCBI Taxonomy" id="3708"/>
    <lineage>
        <taxon>Eukaryota</taxon>
        <taxon>Viridiplantae</taxon>
        <taxon>Streptophyta</taxon>
        <taxon>Embryophyta</taxon>
        <taxon>Tracheophyta</taxon>
        <taxon>Spermatophyta</taxon>
        <taxon>Magnoliopsida</taxon>
        <taxon>eudicotyledons</taxon>
        <taxon>Gunneridae</taxon>
        <taxon>Pentapetalae</taxon>
        <taxon>rosids</taxon>
        <taxon>malvids</taxon>
        <taxon>Brassicales</taxon>
        <taxon>Brassicaceae</taxon>
        <taxon>Brassiceae</taxon>
        <taxon>Brassica</taxon>
    </lineage>
</organism>
<dbReference type="PANTHER" id="PTHR14379">
    <property type="entry name" value="LIMKAIN B LKAP"/>
    <property type="match status" value="1"/>
</dbReference>
<gene>
    <name evidence="1" type="ORF">DARMORV10_C04P72670.1</name>
</gene>
<protein>
    <submittedName>
        <fullName evidence="1">(rape) hypothetical protein</fullName>
    </submittedName>
</protein>
<dbReference type="CDD" id="cd10910">
    <property type="entry name" value="PIN_limkain_b1_N_like"/>
    <property type="match status" value="1"/>
</dbReference>
<reference evidence="1" key="1">
    <citation type="submission" date="2021-01" db="EMBL/GenBank/DDBJ databases">
        <authorList>
            <consortium name="Genoscope - CEA"/>
            <person name="William W."/>
        </authorList>
    </citation>
    <scope>NUCLEOTIDE SEQUENCE</scope>
</reference>
<dbReference type="GO" id="GO:0010468">
    <property type="term" value="P:regulation of gene expression"/>
    <property type="evidence" value="ECO:0007669"/>
    <property type="project" value="InterPro"/>
</dbReference>
<proteinExistence type="predicted"/>
<dbReference type="EMBL" id="HG994368">
    <property type="protein sequence ID" value="CAF1874401.1"/>
    <property type="molecule type" value="Genomic_DNA"/>
</dbReference>
<accession>A0A816JST9</accession>
<name>A0A816JST9_BRANA</name>
<evidence type="ECO:0000313" key="1">
    <source>
        <dbReference type="EMBL" id="CAF1874401.1"/>
    </source>
</evidence>
<dbReference type="PANTHER" id="PTHR14379:SF78">
    <property type="entry name" value="NYN DOMAIN-CONTAINING PROTEIN"/>
    <property type="match status" value="1"/>
</dbReference>
<dbReference type="Proteomes" id="UP001295469">
    <property type="component" value="Chromosome C04"/>
</dbReference>
<feature type="non-terminal residue" evidence="1">
    <location>
        <position position="1"/>
    </location>
</feature>
<sequence>GDALALKKRTLVWLDMNSCPVPAGVEPGRVRACIESALEKEMGRRYKVTIFAIGNLEYISSALLEEIFSSGIFLIHAPCGGSSFGSLLCQWYEPAATVMLISCDYSMVNSPLLFGITGSSAFCAYPEDYRAPIFDYNVFAKEFVWKTLLKDNMTTCGEMMMIVNQPPPLCICDICLETFQICGEFITHLKSEEHIEELFGIVPRDPDSD</sequence>
<dbReference type="InterPro" id="IPR024768">
    <property type="entry name" value="Marf1"/>
</dbReference>